<proteinExistence type="predicted"/>
<dbReference type="OrthoDB" id="7836314at2759"/>
<name>A0A9P0FR44_BRAAE</name>
<sequence>MAAQGDKHKSISGLTPHEFITLNELEQIPEGFLAEHSANQMEYNDAKKKFAEICEDYGKILENGKKSQALEFAFKVIYDIEPEARSIKKVKQDKMWNFIFSSKGNDGESKRKICWIHTDKAVFKHSTNPKEIILTVKLASLLAIETWKMLIEHAQFMKIDKVLLTPSAGAIYSLKDIRFIAARIEGNQRNTTNIQKIINASCQPGGHLLAESNYSCALAAVLASTKDMKNEEVRVQIVSKVVKQYFVARKPLDVDKCRIWCQFAFDGNYRMLNNSDNDVLHKIFKYAQKNAQIIKLREVEF</sequence>
<reference evidence="1" key="1">
    <citation type="submission" date="2021-12" db="EMBL/GenBank/DDBJ databases">
        <authorList>
            <person name="King R."/>
        </authorList>
    </citation>
    <scope>NUCLEOTIDE SEQUENCE</scope>
</reference>
<dbReference type="Proteomes" id="UP001154078">
    <property type="component" value="Chromosome 9"/>
</dbReference>
<evidence type="ECO:0000313" key="2">
    <source>
        <dbReference type="Proteomes" id="UP001154078"/>
    </source>
</evidence>
<organism evidence="1 2">
    <name type="scientific">Brassicogethes aeneus</name>
    <name type="common">Rape pollen beetle</name>
    <name type="synonym">Meligethes aeneus</name>
    <dbReference type="NCBI Taxonomy" id="1431903"/>
    <lineage>
        <taxon>Eukaryota</taxon>
        <taxon>Metazoa</taxon>
        <taxon>Ecdysozoa</taxon>
        <taxon>Arthropoda</taxon>
        <taxon>Hexapoda</taxon>
        <taxon>Insecta</taxon>
        <taxon>Pterygota</taxon>
        <taxon>Neoptera</taxon>
        <taxon>Endopterygota</taxon>
        <taxon>Coleoptera</taxon>
        <taxon>Polyphaga</taxon>
        <taxon>Cucujiformia</taxon>
        <taxon>Nitidulidae</taxon>
        <taxon>Meligethinae</taxon>
        <taxon>Brassicogethes</taxon>
    </lineage>
</organism>
<dbReference type="EMBL" id="OV121140">
    <property type="protein sequence ID" value="CAH0564807.1"/>
    <property type="molecule type" value="Genomic_DNA"/>
</dbReference>
<accession>A0A9P0FR44</accession>
<gene>
    <name evidence="1" type="ORF">MELIAE_LOCUS13263</name>
</gene>
<evidence type="ECO:0000313" key="1">
    <source>
        <dbReference type="EMBL" id="CAH0564807.1"/>
    </source>
</evidence>
<keyword evidence="2" id="KW-1185">Reference proteome</keyword>
<dbReference type="AlphaFoldDB" id="A0A9P0FR44"/>
<protein>
    <submittedName>
        <fullName evidence="1">Uncharacterized protein</fullName>
    </submittedName>
</protein>